<proteinExistence type="predicted"/>
<organism evidence="1 2">
    <name type="scientific">Pendulispora rubella</name>
    <dbReference type="NCBI Taxonomy" id="2741070"/>
    <lineage>
        <taxon>Bacteria</taxon>
        <taxon>Pseudomonadati</taxon>
        <taxon>Myxococcota</taxon>
        <taxon>Myxococcia</taxon>
        <taxon>Myxococcales</taxon>
        <taxon>Sorangiineae</taxon>
        <taxon>Pendulisporaceae</taxon>
        <taxon>Pendulispora</taxon>
    </lineage>
</organism>
<dbReference type="Proteomes" id="UP001374803">
    <property type="component" value="Chromosome"/>
</dbReference>
<dbReference type="EMBL" id="CP089983">
    <property type="protein sequence ID" value="WXB00835.1"/>
    <property type="molecule type" value="Genomic_DNA"/>
</dbReference>
<sequence>MAAFEVGIRVDIETGVSFFGLEEVNRRIAAGARVLEIRPGGAIMTRIAEESEEEPRDENVSLTLSGCQMQVILEDG</sequence>
<evidence type="ECO:0000313" key="1">
    <source>
        <dbReference type="EMBL" id="WXB00835.1"/>
    </source>
</evidence>
<name>A0ABZ2KS14_9BACT</name>
<keyword evidence="2" id="KW-1185">Reference proteome</keyword>
<gene>
    <name evidence="1" type="ORF">LVJ94_28420</name>
</gene>
<protein>
    <submittedName>
        <fullName evidence="1">Uncharacterized protein</fullName>
    </submittedName>
</protein>
<reference evidence="1" key="1">
    <citation type="submission" date="2021-12" db="EMBL/GenBank/DDBJ databases">
        <title>Discovery of the Pendulisporaceae a myxobacterial family with distinct sporulation behavior and unique specialized metabolism.</title>
        <authorList>
            <person name="Garcia R."/>
            <person name="Popoff A."/>
            <person name="Bader C.D."/>
            <person name="Loehr J."/>
            <person name="Walesch S."/>
            <person name="Walt C."/>
            <person name="Boldt J."/>
            <person name="Bunk B."/>
            <person name="Haeckl F.J.F.P.J."/>
            <person name="Gunesch A.P."/>
            <person name="Birkelbach J."/>
            <person name="Nuebel U."/>
            <person name="Pietschmann T."/>
            <person name="Bach T."/>
            <person name="Mueller R."/>
        </authorList>
    </citation>
    <scope>NUCLEOTIDE SEQUENCE</scope>
    <source>
        <strain evidence="1">MSr11367</strain>
    </source>
</reference>
<accession>A0ABZ2KS14</accession>
<dbReference type="RefSeq" id="WP_394830437.1">
    <property type="nucleotide sequence ID" value="NZ_CP089929.1"/>
</dbReference>
<evidence type="ECO:0000313" key="2">
    <source>
        <dbReference type="Proteomes" id="UP001374803"/>
    </source>
</evidence>